<sequence>MIQNSDLVETLTNDAIELLKDLIQTESFSKQEDETAAIIEEFFRERNIPYRRKKNNIWAKNKYFDANKPTVLLNSHHDTVKPNPSWTLNPFNPLLKDGKLYGLGSNDAGGCLVSLIATFCYFYYRNDLTYNVIIAATAEEEISGREGLEMVAPELPEISFAIVGEPTQMHLAVAEKGLLVLDCIAHGKSGHAARNEGENAIYKAIQDINWFQTHQFPKVSENLGPIKMTVTIINAGTQHNVVPDTCKFTVDIRVTEQYTLEEIIETVKKNISSEVIPRSIRLRPSSIPMEHPIVQAGISMGRNTYGSPTTSDQALLDCPSLKMGPGDSARSHTADEYVHIDEIVEGVQLYIKMLEKVIL</sequence>
<dbReference type="Proteomes" id="UP000293162">
    <property type="component" value="Unassembled WGS sequence"/>
</dbReference>
<dbReference type="Gene3D" id="3.40.630.10">
    <property type="entry name" value="Zn peptidases"/>
    <property type="match status" value="1"/>
</dbReference>
<dbReference type="InterPro" id="IPR001261">
    <property type="entry name" value="ArgE/DapE_CS"/>
</dbReference>
<evidence type="ECO:0000313" key="8">
    <source>
        <dbReference type="Proteomes" id="UP000293162"/>
    </source>
</evidence>
<dbReference type="RefSeq" id="WP_130024228.1">
    <property type="nucleotide sequence ID" value="NZ_SEWF01000086.1"/>
</dbReference>
<dbReference type="InterPro" id="IPR050072">
    <property type="entry name" value="Peptidase_M20A"/>
</dbReference>
<evidence type="ECO:0000256" key="1">
    <source>
        <dbReference type="ARBA" id="ARBA00001947"/>
    </source>
</evidence>
<dbReference type="InterPro" id="IPR002933">
    <property type="entry name" value="Peptidase_M20"/>
</dbReference>
<dbReference type="OrthoDB" id="9792335at2"/>
<dbReference type="InterPro" id="IPR036264">
    <property type="entry name" value="Bact_exopeptidase_dim_dom"/>
</dbReference>
<evidence type="ECO:0000259" key="6">
    <source>
        <dbReference type="Pfam" id="PF07687"/>
    </source>
</evidence>
<comment type="caution">
    <text evidence="7">The sequence shown here is derived from an EMBL/GenBank/DDBJ whole genome shotgun (WGS) entry which is preliminary data.</text>
</comment>
<dbReference type="AlphaFoldDB" id="A0A4Q5LQY4"/>
<dbReference type="GO" id="GO:0046872">
    <property type="term" value="F:metal ion binding"/>
    <property type="evidence" value="ECO:0007669"/>
    <property type="project" value="UniProtKB-KW"/>
</dbReference>
<dbReference type="Gene3D" id="3.30.70.360">
    <property type="match status" value="1"/>
</dbReference>
<feature type="domain" description="Peptidase M20 dimerisation" evidence="6">
    <location>
        <begin position="173"/>
        <end position="274"/>
    </location>
</feature>
<dbReference type="SUPFAM" id="SSF55031">
    <property type="entry name" value="Bacterial exopeptidase dimerisation domain"/>
    <property type="match status" value="1"/>
</dbReference>
<evidence type="ECO:0000313" key="7">
    <source>
        <dbReference type="EMBL" id="RYU91844.1"/>
    </source>
</evidence>
<dbReference type="EMBL" id="SEWF01000086">
    <property type="protein sequence ID" value="RYU91844.1"/>
    <property type="molecule type" value="Genomic_DNA"/>
</dbReference>
<dbReference type="GO" id="GO:0006526">
    <property type="term" value="P:L-arginine biosynthetic process"/>
    <property type="evidence" value="ECO:0007669"/>
    <property type="project" value="TreeGrafter"/>
</dbReference>
<name>A0A4Q5LQY4_9BACT</name>
<keyword evidence="4" id="KW-0862">Zinc</keyword>
<evidence type="ECO:0000256" key="4">
    <source>
        <dbReference type="ARBA" id="ARBA00022833"/>
    </source>
</evidence>
<dbReference type="InterPro" id="IPR011650">
    <property type="entry name" value="Peptidase_M20_dimer"/>
</dbReference>
<accession>A0A4Q5LQY4</accession>
<keyword evidence="5" id="KW-0170">Cobalt</keyword>
<dbReference type="PANTHER" id="PTHR43808">
    <property type="entry name" value="ACETYLORNITHINE DEACETYLASE"/>
    <property type="match status" value="1"/>
</dbReference>
<dbReference type="PROSITE" id="PS00758">
    <property type="entry name" value="ARGE_DAPE_CPG2_1"/>
    <property type="match status" value="1"/>
</dbReference>
<dbReference type="SUPFAM" id="SSF53187">
    <property type="entry name" value="Zn-dependent exopeptidases"/>
    <property type="match status" value="1"/>
</dbReference>
<dbReference type="Pfam" id="PF07687">
    <property type="entry name" value="M20_dimer"/>
    <property type="match status" value="1"/>
</dbReference>
<protein>
    <submittedName>
        <fullName evidence="7">M20/M25/M40 family metallo-hydrolase</fullName>
    </submittedName>
</protein>
<proteinExistence type="predicted"/>
<keyword evidence="2" id="KW-0479">Metal-binding</keyword>
<keyword evidence="3 7" id="KW-0378">Hydrolase</keyword>
<evidence type="ECO:0000256" key="2">
    <source>
        <dbReference type="ARBA" id="ARBA00022723"/>
    </source>
</evidence>
<evidence type="ECO:0000256" key="5">
    <source>
        <dbReference type="ARBA" id="ARBA00023285"/>
    </source>
</evidence>
<organism evidence="7 8">
    <name type="scientific">Emticicia agri</name>
    <dbReference type="NCBI Taxonomy" id="2492393"/>
    <lineage>
        <taxon>Bacteria</taxon>
        <taxon>Pseudomonadati</taxon>
        <taxon>Bacteroidota</taxon>
        <taxon>Cytophagia</taxon>
        <taxon>Cytophagales</taxon>
        <taxon>Leadbetterellaceae</taxon>
        <taxon>Emticicia</taxon>
    </lineage>
</organism>
<dbReference type="Pfam" id="PF01546">
    <property type="entry name" value="Peptidase_M20"/>
    <property type="match status" value="1"/>
</dbReference>
<reference evidence="7 8" key="1">
    <citation type="submission" date="2019-02" db="EMBL/GenBank/DDBJ databases">
        <title>Bacterial novel species Emticicia sp. 17J42-9 isolated from soil.</title>
        <authorList>
            <person name="Jung H.-Y."/>
        </authorList>
    </citation>
    <scope>NUCLEOTIDE SEQUENCE [LARGE SCALE GENOMIC DNA]</scope>
    <source>
        <strain evidence="7 8">17J42-9</strain>
    </source>
</reference>
<dbReference type="GO" id="GO:0008777">
    <property type="term" value="F:acetylornithine deacetylase activity"/>
    <property type="evidence" value="ECO:0007669"/>
    <property type="project" value="TreeGrafter"/>
</dbReference>
<keyword evidence="8" id="KW-1185">Reference proteome</keyword>
<dbReference type="CDD" id="cd05651">
    <property type="entry name" value="M20_ArgE_DapE-like"/>
    <property type="match status" value="1"/>
</dbReference>
<dbReference type="PANTHER" id="PTHR43808:SF31">
    <property type="entry name" value="N-ACETYL-L-CITRULLINE DEACETYLASE"/>
    <property type="match status" value="1"/>
</dbReference>
<gene>
    <name evidence="7" type="ORF">EWM59_26435</name>
</gene>
<comment type="cofactor">
    <cofactor evidence="1">
        <name>Zn(2+)</name>
        <dbReference type="ChEBI" id="CHEBI:29105"/>
    </cofactor>
</comment>
<evidence type="ECO:0000256" key="3">
    <source>
        <dbReference type="ARBA" id="ARBA00022801"/>
    </source>
</evidence>